<evidence type="ECO:0000313" key="2">
    <source>
        <dbReference type="EMBL" id="NDV87201.1"/>
    </source>
</evidence>
<dbReference type="RefSeq" id="WP_163043938.1">
    <property type="nucleotide sequence ID" value="NZ_JAAAMJ010000006.1"/>
</dbReference>
<dbReference type="Proteomes" id="UP000476332">
    <property type="component" value="Unassembled WGS sequence"/>
</dbReference>
<comment type="caution">
    <text evidence="2">The sequence shown here is derived from an EMBL/GenBank/DDBJ whole genome shotgun (WGS) entry which is preliminary data.</text>
</comment>
<evidence type="ECO:0000256" key="1">
    <source>
        <dbReference type="SAM" id="MobiDB-lite"/>
    </source>
</evidence>
<accession>A0A6L9MHM8</accession>
<protein>
    <submittedName>
        <fullName evidence="2">Uncharacterized protein</fullName>
    </submittedName>
</protein>
<feature type="region of interest" description="Disordered" evidence="1">
    <location>
        <begin position="1"/>
        <end position="63"/>
    </location>
</feature>
<gene>
    <name evidence="2" type="ORF">GTW51_10860</name>
</gene>
<dbReference type="EMBL" id="JAAAMJ010000006">
    <property type="protein sequence ID" value="NDV87201.1"/>
    <property type="molecule type" value="Genomic_DNA"/>
</dbReference>
<feature type="compositionally biased region" description="Basic and acidic residues" evidence="1">
    <location>
        <begin position="10"/>
        <end position="45"/>
    </location>
</feature>
<reference evidence="2 3" key="1">
    <citation type="submission" date="2020-01" db="EMBL/GenBank/DDBJ databases">
        <title>Genomes of bacteria type strains.</title>
        <authorList>
            <person name="Chen J."/>
            <person name="Zhu S."/>
            <person name="Chen J."/>
        </authorList>
    </citation>
    <scope>NUCLEOTIDE SEQUENCE [LARGE SCALE GENOMIC DNA]</scope>
    <source>
        <strain evidence="2 3">KCTC 52919</strain>
    </source>
</reference>
<proteinExistence type="predicted"/>
<keyword evidence="3" id="KW-1185">Reference proteome</keyword>
<name>A0A6L9MHM8_9HYPH</name>
<dbReference type="AlphaFoldDB" id="A0A6L9MHM8"/>
<organism evidence="2 3">
    <name type="scientific">Aurantimonas aggregata</name>
    <dbReference type="NCBI Taxonomy" id="2047720"/>
    <lineage>
        <taxon>Bacteria</taxon>
        <taxon>Pseudomonadati</taxon>
        <taxon>Pseudomonadota</taxon>
        <taxon>Alphaproteobacteria</taxon>
        <taxon>Hyphomicrobiales</taxon>
        <taxon>Aurantimonadaceae</taxon>
        <taxon>Aurantimonas</taxon>
    </lineage>
</organism>
<sequence>MNAKPQIPIDGKHPTDSKELEQDSGKEAREANEAMNKARSDDTAGKDSLIPGLRQSDTGGSAD</sequence>
<evidence type="ECO:0000313" key="3">
    <source>
        <dbReference type="Proteomes" id="UP000476332"/>
    </source>
</evidence>